<organism evidence="1 2">
    <name type="scientific">Bremia lactucae</name>
    <name type="common">Lettuce downy mildew</name>
    <dbReference type="NCBI Taxonomy" id="4779"/>
    <lineage>
        <taxon>Eukaryota</taxon>
        <taxon>Sar</taxon>
        <taxon>Stramenopiles</taxon>
        <taxon>Oomycota</taxon>
        <taxon>Peronosporomycetes</taxon>
        <taxon>Peronosporales</taxon>
        <taxon>Peronosporaceae</taxon>
        <taxon>Bremia</taxon>
    </lineage>
</organism>
<dbReference type="Gene3D" id="3.20.90.10">
    <property type="entry name" value="Tubby Protein, Chain A"/>
    <property type="match status" value="1"/>
</dbReference>
<comment type="caution">
    <text evidence="1">The sequence shown here is derived from an EMBL/GenBank/DDBJ whole genome shotgun (WGS) entry which is preliminary data.</text>
</comment>
<reference evidence="1 2" key="1">
    <citation type="journal article" date="2021" name="Genome Biol.">
        <title>AFLAP: assembly-free linkage analysis pipeline using k-mers from genome sequencing data.</title>
        <authorList>
            <person name="Fletcher K."/>
            <person name="Zhang L."/>
            <person name="Gil J."/>
            <person name="Han R."/>
            <person name="Cavanaugh K."/>
            <person name="Michelmore R."/>
        </authorList>
    </citation>
    <scope>NUCLEOTIDE SEQUENCE [LARGE SCALE GENOMIC DNA]</scope>
    <source>
        <strain evidence="1 2">SF5</strain>
    </source>
</reference>
<gene>
    <name evidence="1" type="ORF">CCR75_007833</name>
</gene>
<dbReference type="AlphaFoldDB" id="A0A976IC55"/>
<dbReference type="Proteomes" id="UP000294530">
    <property type="component" value="Unassembled WGS sequence"/>
</dbReference>
<accession>A0A976IC55</accession>
<dbReference type="KEGG" id="blac:94351560"/>
<dbReference type="InterPro" id="IPR025659">
    <property type="entry name" value="Tubby-like_C"/>
</dbReference>
<name>A0A976IC55_BRELC</name>
<dbReference type="GeneID" id="94351560"/>
<sequence length="96" mass="10442">MYDATGQVPLELKAVQYAATFGKSPRQMRVALPLVASLENVDSATEGIASWAVEPWRHESKEDAILAQVENPDTTRAVHWINKPPVSIESLAASIA</sequence>
<evidence type="ECO:0000313" key="1">
    <source>
        <dbReference type="EMBL" id="TDH66540.1"/>
    </source>
</evidence>
<protein>
    <submittedName>
        <fullName evidence="1">Uncharacterized protein</fullName>
    </submittedName>
</protein>
<keyword evidence="2" id="KW-1185">Reference proteome</keyword>
<evidence type="ECO:0000313" key="2">
    <source>
        <dbReference type="Proteomes" id="UP000294530"/>
    </source>
</evidence>
<proteinExistence type="predicted"/>
<dbReference type="EMBL" id="SHOA02000017">
    <property type="protein sequence ID" value="TDH66540.1"/>
    <property type="molecule type" value="Genomic_DNA"/>
</dbReference>
<dbReference type="OrthoDB" id="8775810at2759"/>
<dbReference type="RefSeq" id="XP_067816039.1">
    <property type="nucleotide sequence ID" value="XM_067965889.1"/>
</dbReference>